<gene>
    <name evidence="2" type="ORF">COV06_00565</name>
</gene>
<dbReference type="AlphaFoldDB" id="A0A2H0RN32"/>
<evidence type="ECO:0000313" key="3">
    <source>
        <dbReference type="Proteomes" id="UP000230084"/>
    </source>
</evidence>
<sequence length="497" mass="57343">MNISKTDYLEYTFCKKNLWLKKHKPELFVGAELSEFEKKIIEEGNLADQAARNLFPNGVLIEIVGRSAVKPTQALLSTHPPTVFQGAFVWDDFFVQADILVWNAVLDGWELYEVKATNDVKREVPHHHVNDLAFQKTVIERSGLKIVKAGVIHLNSEYRQQGEVNYHQLFVIADLTDEVLAAELEVQEQMMDLKSYLQMEEEKGCECLYRGHNAQCTTFRYSNPQVPEYSVHDINRIGGSKKIFYDWIDRGIYTLDDINNPQVLKGAKKAQYDAYTTGRPLINHTAISKALGALVFPLYFFDYEGYSSAIPRFDGFGAYEQVPFQYSLHIMQEDGSLEHREFLITEPKGDLTRALVERMHEDFDTQGSVISWYKSYESQRNNKLAELHPDHAPFLEGLNDRMFDLMEIFSKNYYVDAKFKGSVSIKHVLPVLVPELTYKALGIQKGDQAVERWEKMINKATPQEEKEAIARDLLEYCKLDTFAMVEIYRFLLRVIGR</sequence>
<dbReference type="InterPro" id="IPR021301">
    <property type="entry name" value="DUF2779"/>
</dbReference>
<organism evidence="2 3">
    <name type="scientific">Candidatus Uhrbacteria bacterium CG10_big_fil_rev_8_21_14_0_10_50_16</name>
    <dbReference type="NCBI Taxonomy" id="1975039"/>
    <lineage>
        <taxon>Bacteria</taxon>
        <taxon>Candidatus Uhriibacteriota</taxon>
    </lineage>
</organism>
<protein>
    <recommendedName>
        <fullName evidence="1">DUF2779 domain-containing protein</fullName>
    </recommendedName>
</protein>
<evidence type="ECO:0000313" key="2">
    <source>
        <dbReference type="EMBL" id="PIR47880.1"/>
    </source>
</evidence>
<name>A0A2H0RN32_9BACT</name>
<dbReference type="Proteomes" id="UP000230084">
    <property type="component" value="Unassembled WGS sequence"/>
</dbReference>
<accession>A0A2H0RN32</accession>
<comment type="caution">
    <text evidence="2">The sequence shown here is derived from an EMBL/GenBank/DDBJ whole genome shotgun (WGS) entry which is preliminary data.</text>
</comment>
<feature type="domain" description="DUF2779" evidence="1">
    <location>
        <begin position="299"/>
        <end position="424"/>
    </location>
</feature>
<dbReference type="Pfam" id="PF11074">
    <property type="entry name" value="DUF2779"/>
    <property type="match status" value="1"/>
</dbReference>
<proteinExistence type="predicted"/>
<reference evidence="2 3" key="1">
    <citation type="submission" date="2017-09" db="EMBL/GenBank/DDBJ databases">
        <title>Depth-based differentiation of microbial function through sediment-hosted aquifers and enrichment of novel symbionts in the deep terrestrial subsurface.</title>
        <authorList>
            <person name="Probst A.J."/>
            <person name="Ladd B."/>
            <person name="Jarett J.K."/>
            <person name="Geller-Mcgrath D.E."/>
            <person name="Sieber C.M."/>
            <person name="Emerson J.B."/>
            <person name="Anantharaman K."/>
            <person name="Thomas B.C."/>
            <person name="Malmstrom R."/>
            <person name="Stieglmeier M."/>
            <person name="Klingl A."/>
            <person name="Woyke T."/>
            <person name="Ryan C.M."/>
            <person name="Banfield J.F."/>
        </authorList>
    </citation>
    <scope>NUCLEOTIDE SEQUENCE [LARGE SCALE GENOMIC DNA]</scope>
    <source>
        <strain evidence="2">CG10_big_fil_rev_8_21_14_0_10_50_16</strain>
    </source>
</reference>
<dbReference type="EMBL" id="PCYM01000001">
    <property type="protein sequence ID" value="PIR47880.1"/>
    <property type="molecule type" value="Genomic_DNA"/>
</dbReference>
<evidence type="ECO:0000259" key="1">
    <source>
        <dbReference type="Pfam" id="PF11074"/>
    </source>
</evidence>